<feature type="domain" description="Major capsid protein N-terminal" evidence="2">
    <location>
        <begin position="14"/>
        <end position="144"/>
    </location>
</feature>
<dbReference type="Pfam" id="PF04451">
    <property type="entry name" value="Capsid_NCLDV"/>
    <property type="match status" value="1"/>
</dbReference>
<dbReference type="AlphaFoldDB" id="A0A6C0KUF1"/>
<reference evidence="3" key="1">
    <citation type="journal article" date="2020" name="Nature">
        <title>Giant virus diversity and host interactions through global metagenomics.</title>
        <authorList>
            <person name="Schulz F."/>
            <person name="Roux S."/>
            <person name="Paez-Espino D."/>
            <person name="Jungbluth S."/>
            <person name="Walsh D.A."/>
            <person name="Denef V.J."/>
            <person name="McMahon K.D."/>
            <person name="Konstantinidis K.T."/>
            <person name="Eloe-Fadrosh E.A."/>
            <person name="Kyrpides N.C."/>
            <person name="Woyke T."/>
        </authorList>
    </citation>
    <scope>NUCLEOTIDE SEQUENCE</scope>
    <source>
        <strain evidence="3">GVMAG-S-3300013094-100</strain>
    </source>
</reference>
<protein>
    <recommendedName>
        <fullName evidence="4">Major capsid protein N-terminal domain-containing protein</fullName>
    </recommendedName>
</protein>
<name>A0A6C0KUF1_9ZZZZ</name>
<dbReference type="Pfam" id="PF16903">
    <property type="entry name" value="Capsid_N"/>
    <property type="match status" value="1"/>
</dbReference>
<organism evidence="3">
    <name type="scientific">viral metagenome</name>
    <dbReference type="NCBI Taxonomy" id="1070528"/>
    <lineage>
        <taxon>unclassified sequences</taxon>
        <taxon>metagenomes</taxon>
        <taxon>organismal metagenomes</taxon>
    </lineage>
</organism>
<proteinExistence type="predicted"/>
<dbReference type="InterPro" id="IPR031654">
    <property type="entry name" value="Capsid_N"/>
</dbReference>
<evidence type="ECO:0000259" key="1">
    <source>
        <dbReference type="Pfam" id="PF04451"/>
    </source>
</evidence>
<accession>A0A6C0KUF1</accession>
<evidence type="ECO:0000259" key="2">
    <source>
        <dbReference type="Pfam" id="PF16903"/>
    </source>
</evidence>
<feature type="domain" description="Major capsid protein C-terminal" evidence="1">
    <location>
        <begin position="147"/>
        <end position="343"/>
    </location>
</feature>
<dbReference type="Gene3D" id="2.70.9.20">
    <property type="entry name" value="Major capsid protein Vp54"/>
    <property type="match status" value="1"/>
</dbReference>
<dbReference type="EMBL" id="MN740975">
    <property type="protein sequence ID" value="QHU20883.1"/>
    <property type="molecule type" value="Genomic_DNA"/>
</dbReference>
<dbReference type="Gene3D" id="2.70.9.10">
    <property type="entry name" value="Adenovirus Type 2 Hexon, domain 4"/>
    <property type="match status" value="1"/>
</dbReference>
<dbReference type="SUPFAM" id="SSF49749">
    <property type="entry name" value="Group II dsDNA viruses VP"/>
    <property type="match status" value="2"/>
</dbReference>
<dbReference type="InterPro" id="IPR038519">
    <property type="entry name" value="MCP_C_sf"/>
</dbReference>
<evidence type="ECO:0008006" key="4">
    <source>
        <dbReference type="Google" id="ProtNLM"/>
    </source>
</evidence>
<dbReference type="InterPro" id="IPR007542">
    <property type="entry name" value="MCP_C"/>
</dbReference>
<dbReference type="InterPro" id="IPR016112">
    <property type="entry name" value="VP_dsDNA_II"/>
</dbReference>
<sequence>MYLQTQLPALSDSNKWVDYVGLRLLQDVEIEIGGQRIDKHYPQWMYIWNQLSLPLGKRHGYDLMTGSGDTLPPNSPATTLYIPLEFWFCRNVGLSLPLIALQYHEVKINIDFESAANCLQSGTLATGVDLGSTTSLWVDYIYLDTDERRRFAQLSHEYLIEQLQFTGVETITQNNYRYKMNFNHPCKEIVWAISCDAINANGNQWTNFTALNGSWQSGQTSALASVPGASNLVNTNANTTNIQLNGQDRFNARDGNYFSLVQPYQHHENVPYNRGINVYSFALKPEEHQPSGSLNMSRIDTAVLKLDTPQLGSAVSATCLGTGSLYVFAINYNVLRIMSGMGGISFSN</sequence>
<dbReference type="GO" id="GO:0005198">
    <property type="term" value="F:structural molecule activity"/>
    <property type="evidence" value="ECO:0007669"/>
    <property type="project" value="InterPro"/>
</dbReference>
<evidence type="ECO:0000313" key="3">
    <source>
        <dbReference type="EMBL" id="QHU20883.1"/>
    </source>
</evidence>